<dbReference type="Gene3D" id="3.60.10.10">
    <property type="entry name" value="Endonuclease/exonuclease/phosphatase"/>
    <property type="match status" value="1"/>
</dbReference>
<feature type="domain" description="Endonuclease/exonuclease/phosphatase" evidence="4">
    <location>
        <begin position="158"/>
        <end position="395"/>
    </location>
</feature>
<dbReference type="Pfam" id="PF03372">
    <property type="entry name" value="Exo_endo_phos"/>
    <property type="match status" value="1"/>
</dbReference>
<gene>
    <name evidence="6" type="ORF">CP968_33820</name>
</gene>
<organism evidence="6 7">
    <name type="scientific">Streptomyces subrutilus</name>
    <dbReference type="NCBI Taxonomy" id="36818"/>
    <lineage>
        <taxon>Bacteria</taxon>
        <taxon>Bacillati</taxon>
        <taxon>Actinomycetota</taxon>
        <taxon>Actinomycetes</taxon>
        <taxon>Kitasatosporales</taxon>
        <taxon>Streptomycetaceae</taxon>
        <taxon>Streptomyces</taxon>
    </lineage>
</organism>
<protein>
    <recommendedName>
        <fullName evidence="8">SGNH hydrolase-type esterase domain-containing protein</fullName>
    </recommendedName>
</protein>
<dbReference type="InterPro" id="IPR051532">
    <property type="entry name" value="Ester_Hydrolysis_Enzymes"/>
</dbReference>
<evidence type="ECO:0000313" key="7">
    <source>
        <dbReference type="Proteomes" id="UP000326831"/>
    </source>
</evidence>
<dbReference type="KEGG" id="ssub:CP968_33820"/>
<dbReference type="SUPFAM" id="SSF52266">
    <property type="entry name" value="SGNH hydrolase"/>
    <property type="match status" value="1"/>
</dbReference>
<keyword evidence="3" id="KW-1133">Transmembrane helix</keyword>
<dbReference type="AlphaFoldDB" id="A0A5P2UUK4"/>
<sequence>MGGLGQDIRGEGAAGDLPPRVRRLRLRRPRRPAVPVPRQHAPQPRQRGDRGRCAPRRPCRRRQRHERSGGAHHARRTQRRRADRLPHHERERRDHRIPQRRGRPMTEAATTDRAFRRHRFRDVGVLGALFLLLAGLLVVLPASPAAAEQRPLATTPLLTWNMQGANESGPNTNKWFNNVRNYARQYQIVMLQEAGAIPADSSTRLADLNRTTVDRNGQATTHAVRHYRWNLHTEAYPDNRHVYFLLTQNGEGGRVNLAIVVNGEPDEVNVVQNPVEAGRTALGVRYGSHWYFTVHGLAGSNGSDSAPLLDAIDTQVEAWGRQQRVEYEWTVGGDFNVEPNVIIDRGGFPPARTMHTTVPTHRDGGRLDYFVSSDVAAAQQIGHAHVVQWAPPSDHLPTTIGHLRAAAEPPSSIRLMPVGDSITQGLGSANESGARDEIQADLGKISQNELFGNDILSPMWDLPAKRDMVGERRNGIGIPDPDHEGWPGYTIDQIAAEASDAVPQMRPNVVTLLAGTNDMVRNVDVADAPARLSRLIDQIYKGSPGVTIVVGLLTPSKNPAIQQRITSYNASIAEMLDTRIAKGDHMVRVDLSAVTTGDLADEVHPTDAGYRKIADAYVAGISSALNNGWVREAAPPGDPDPRGGYEPKGRIWDGLPGDPDVAGAMKYPDLDGDGRSDIVWVSPTGAATVWLNRNDNGKTAWTYRGEFAMGTGQGPDRVFFADLDGDGKDDYLVIRPDHTIDAYINRGGDTVGSDGWKPGWEPRPNYGRGTDTPVDRIRFADVDGDGHADYVRLLDFGTKVDVFYNRGGDTPGHDGWEPGGAILTNLTARSNKQIEFADLNGDGKDDYVSLDADGVPHAWFNTGRADWTERGKIAQGTGGVVALPDLDGDDRADWVKIARNGALDAWINKGGDK</sequence>
<dbReference type="Proteomes" id="UP000326831">
    <property type="component" value="Chromosome"/>
</dbReference>
<keyword evidence="7" id="KW-1185">Reference proteome</keyword>
<keyword evidence="1" id="KW-0732">Signal</keyword>
<reference evidence="6 7" key="1">
    <citation type="submission" date="2017-09" db="EMBL/GenBank/DDBJ databases">
        <authorList>
            <person name="Lee N."/>
            <person name="Cho B.-K."/>
        </authorList>
    </citation>
    <scope>NUCLEOTIDE SEQUENCE [LARGE SCALE GENOMIC DNA]</scope>
    <source>
        <strain evidence="6 7">ATCC 27467</strain>
    </source>
</reference>
<dbReference type="Pfam" id="PF13517">
    <property type="entry name" value="FG-GAP_3"/>
    <property type="match status" value="1"/>
</dbReference>
<dbReference type="PANTHER" id="PTHR30383">
    <property type="entry name" value="THIOESTERASE 1/PROTEASE 1/LYSOPHOSPHOLIPASE L1"/>
    <property type="match status" value="1"/>
</dbReference>
<dbReference type="InterPro" id="IPR028994">
    <property type="entry name" value="Integrin_alpha_N"/>
</dbReference>
<keyword evidence="3" id="KW-0472">Membrane</keyword>
<feature type="compositionally biased region" description="Basic and acidic residues" evidence="2">
    <location>
        <begin position="83"/>
        <end position="97"/>
    </location>
</feature>
<dbReference type="SUPFAM" id="SSF69318">
    <property type="entry name" value="Integrin alpha N-terminal domain"/>
    <property type="match status" value="1"/>
</dbReference>
<dbReference type="Gene3D" id="3.40.50.1110">
    <property type="entry name" value="SGNH hydrolase"/>
    <property type="match status" value="1"/>
</dbReference>
<feature type="compositionally biased region" description="Basic residues" evidence="2">
    <location>
        <begin position="53"/>
        <end position="82"/>
    </location>
</feature>
<dbReference type="InterPro" id="IPR003539">
    <property type="entry name" value="CD_toxinB"/>
</dbReference>
<feature type="compositionally biased region" description="Low complexity" evidence="2">
    <location>
        <begin position="36"/>
        <end position="45"/>
    </location>
</feature>
<proteinExistence type="predicted"/>
<evidence type="ECO:0000256" key="2">
    <source>
        <dbReference type="SAM" id="MobiDB-lite"/>
    </source>
</evidence>
<dbReference type="PANTHER" id="PTHR30383:SF5">
    <property type="entry name" value="SGNH HYDROLASE-TYPE ESTERASE DOMAIN-CONTAINING PROTEIN"/>
    <property type="match status" value="1"/>
</dbReference>
<evidence type="ECO:0000256" key="3">
    <source>
        <dbReference type="SAM" id="Phobius"/>
    </source>
</evidence>
<evidence type="ECO:0000259" key="5">
    <source>
        <dbReference type="Pfam" id="PF13472"/>
    </source>
</evidence>
<dbReference type="GO" id="GO:0004622">
    <property type="term" value="F:phosphatidylcholine lysophospholipase activity"/>
    <property type="evidence" value="ECO:0007669"/>
    <property type="project" value="TreeGrafter"/>
</dbReference>
<feature type="region of interest" description="Disordered" evidence="2">
    <location>
        <begin position="1"/>
        <end position="109"/>
    </location>
</feature>
<dbReference type="InterPro" id="IPR013830">
    <property type="entry name" value="SGNH_hydro"/>
</dbReference>
<evidence type="ECO:0008006" key="8">
    <source>
        <dbReference type="Google" id="ProtNLM"/>
    </source>
</evidence>
<evidence type="ECO:0000256" key="1">
    <source>
        <dbReference type="ARBA" id="ARBA00022729"/>
    </source>
</evidence>
<dbReference type="InterPro" id="IPR005135">
    <property type="entry name" value="Endo/exonuclease/phosphatase"/>
</dbReference>
<dbReference type="Pfam" id="PF13472">
    <property type="entry name" value="Lipase_GDSL_2"/>
    <property type="match status" value="1"/>
</dbReference>
<dbReference type="EMBL" id="CP023701">
    <property type="protein sequence ID" value="QEU82570.1"/>
    <property type="molecule type" value="Genomic_DNA"/>
</dbReference>
<dbReference type="OrthoDB" id="468550at2"/>
<evidence type="ECO:0000313" key="6">
    <source>
        <dbReference type="EMBL" id="QEU82570.1"/>
    </source>
</evidence>
<feature type="domain" description="SGNH hydrolase-type esterase" evidence="5">
    <location>
        <begin position="418"/>
        <end position="611"/>
    </location>
</feature>
<dbReference type="SUPFAM" id="SSF56219">
    <property type="entry name" value="DNase I-like"/>
    <property type="match status" value="1"/>
</dbReference>
<keyword evidence="3" id="KW-0812">Transmembrane</keyword>
<dbReference type="InterPro" id="IPR036514">
    <property type="entry name" value="SGNH_hydro_sf"/>
</dbReference>
<dbReference type="InterPro" id="IPR036691">
    <property type="entry name" value="Endo/exonu/phosph_ase_sf"/>
</dbReference>
<dbReference type="Gene3D" id="2.130.10.130">
    <property type="entry name" value="Integrin alpha, N-terminal"/>
    <property type="match status" value="1"/>
</dbReference>
<dbReference type="CDD" id="cd01833">
    <property type="entry name" value="XynB_like"/>
    <property type="match status" value="1"/>
</dbReference>
<dbReference type="PRINTS" id="PR01388">
    <property type="entry name" value="CDTOXINB"/>
</dbReference>
<feature type="transmembrane region" description="Helical" evidence="3">
    <location>
        <begin position="123"/>
        <end position="142"/>
    </location>
</feature>
<name>A0A5P2UUK4_9ACTN</name>
<feature type="compositionally biased region" description="Basic residues" evidence="2">
    <location>
        <begin position="20"/>
        <end position="31"/>
    </location>
</feature>
<accession>A0A5P2UUK4</accession>
<evidence type="ECO:0000259" key="4">
    <source>
        <dbReference type="Pfam" id="PF03372"/>
    </source>
</evidence>
<dbReference type="InterPro" id="IPR013517">
    <property type="entry name" value="FG-GAP"/>
</dbReference>